<feature type="transmembrane region" description="Helical" evidence="7">
    <location>
        <begin position="188"/>
        <end position="208"/>
    </location>
</feature>
<keyword evidence="4 7" id="KW-0812">Transmembrane</keyword>
<feature type="transmembrane region" description="Helical" evidence="7">
    <location>
        <begin position="155"/>
        <end position="176"/>
    </location>
</feature>
<dbReference type="InterPro" id="IPR032818">
    <property type="entry name" value="DedA-like"/>
</dbReference>
<evidence type="ECO:0000259" key="8">
    <source>
        <dbReference type="Pfam" id="PF09335"/>
    </source>
</evidence>
<evidence type="ECO:0000256" key="3">
    <source>
        <dbReference type="ARBA" id="ARBA00022475"/>
    </source>
</evidence>
<name>A0ABV3P304_9ACTN</name>
<evidence type="ECO:0000256" key="1">
    <source>
        <dbReference type="ARBA" id="ARBA00004651"/>
    </source>
</evidence>
<evidence type="ECO:0000256" key="5">
    <source>
        <dbReference type="ARBA" id="ARBA00022989"/>
    </source>
</evidence>
<feature type="transmembrane region" description="Helical" evidence="7">
    <location>
        <begin position="31"/>
        <end position="51"/>
    </location>
</feature>
<evidence type="ECO:0000256" key="2">
    <source>
        <dbReference type="ARBA" id="ARBA00010792"/>
    </source>
</evidence>
<organism evidence="9 10">
    <name type="scientific">Kineococcus endophyticus</name>
    <dbReference type="NCBI Taxonomy" id="1181883"/>
    <lineage>
        <taxon>Bacteria</taxon>
        <taxon>Bacillati</taxon>
        <taxon>Actinomycetota</taxon>
        <taxon>Actinomycetes</taxon>
        <taxon>Kineosporiales</taxon>
        <taxon>Kineosporiaceae</taxon>
        <taxon>Kineococcus</taxon>
    </lineage>
</organism>
<dbReference type="RefSeq" id="WP_367636614.1">
    <property type="nucleotide sequence ID" value="NZ_JBFNQN010000003.1"/>
</dbReference>
<sequence length="214" mass="22071">MLTTALTTSFSGSPTGSLSGLLDPTSHADNWLWALVVLLAAVVTGALLPVLPTGAVVSAMAALGHHRSWLSFGEVVVVGAAAAYAADLVLYTLLLRGAHTRAGRRLQRQAEAHGHLDELGERLARHDVGTLVTSRLLPGARIPVMAAAAATSYPVVRFAVANVVPAVCWALAYGALGLAGRGVSDSPWISVVVAVGFGVLASGAVSLVRRWRAL</sequence>
<evidence type="ECO:0000313" key="9">
    <source>
        <dbReference type="EMBL" id="MEW9264011.1"/>
    </source>
</evidence>
<evidence type="ECO:0000256" key="6">
    <source>
        <dbReference type="ARBA" id="ARBA00023136"/>
    </source>
</evidence>
<dbReference type="PANTHER" id="PTHR30353:SF0">
    <property type="entry name" value="TRANSMEMBRANE PROTEIN"/>
    <property type="match status" value="1"/>
</dbReference>
<gene>
    <name evidence="9" type="ORF">AB1207_04585</name>
</gene>
<evidence type="ECO:0000256" key="4">
    <source>
        <dbReference type="ARBA" id="ARBA00022692"/>
    </source>
</evidence>
<keyword evidence="6 7" id="KW-0472">Membrane</keyword>
<dbReference type="PANTHER" id="PTHR30353">
    <property type="entry name" value="INNER MEMBRANE PROTEIN DEDA-RELATED"/>
    <property type="match status" value="1"/>
</dbReference>
<comment type="caution">
    <text evidence="9">The sequence shown here is derived from an EMBL/GenBank/DDBJ whole genome shotgun (WGS) entry which is preliminary data.</text>
</comment>
<evidence type="ECO:0000313" key="10">
    <source>
        <dbReference type="Proteomes" id="UP001555826"/>
    </source>
</evidence>
<keyword evidence="3 7" id="KW-1003">Cell membrane</keyword>
<proteinExistence type="inferred from homology"/>
<comment type="subcellular location">
    <subcellularLocation>
        <location evidence="1 7">Cell membrane</location>
        <topology evidence="1 7">Multi-pass membrane protein</topology>
    </subcellularLocation>
</comment>
<dbReference type="Proteomes" id="UP001555826">
    <property type="component" value="Unassembled WGS sequence"/>
</dbReference>
<comment type="similarity">
    <text evidence="2 7">Belongs to the DedA family.</text>
</comment>
<dbReference type="Pfam" id="PF09335">
    <property type="entry name" value="VTT_dom"/>
    <property type="match status" value="1"/>
</dbReference>
<reference evidence="9 10" key="1">
    <citation type="submission" date="2024-07" db="EMBL/GenBank/DDBJ databases">
        <authorList>
            <person name="Thanompreechachai J."/>
            <person name="Duangmal K."/>
        </authorList>
    </citation>
    <scope>NUCLEOTIDE SEQUENCE [LARGE SCALE GENOMIC DNA]</scope>
    <source>
        <strain evidence="9 10">KCTC 19886</strain>
    </source>
</reference>
<protein>
    <submittedName>
        <fullName evidence="9">VTT domain-containing protein</fullName>
    </submittedName>
</protein>
<feature type="transmembrane region" description="Helical" evidence="7">
    <location>
        <begin position="71"/>
        <end position="95"/>
    </location>
</feature>
<feature type="domain" description="VTT" evidence="8">
    <location>
        <begin position="71"/>
        <end position="177"/>
    </location>
</feature>
<evidence type="ECO:0000256" key="7">
    <source>
        <dbReference type="RuleBase" id="RU367016"/>
    </source>
</evidence>
<dbReference type="InterPro" id="IPR032816">
    <property type="entry name" value="VTT_dom"/>
</dbReference>
<keyword evidence="5 7" id="KW-1133">Transmembrane helix</keyword>
<dbReference type="EMBL" id="JBFNQN010000003">
    <property type="protein sequence ID" value="MEW9264011.1"/>
    <property type="molecule type" value="Genomic_DNA"/>
</dbReference>
<keyword evidence="10" id="KW-1185">Reference proteome</keyword>
<accession>A0ABV3P304</accession>